<comment type="caution">
    <text evidence="11">The sequence shown here is derived from an EMBL/GenBank/DDBJ whole genome shotgun (WGS) entry which is preliminary data.</text>
</comment>
<evidence type="ECO:0000256" key="8">
    <source>
        <dbReference type="ARBA" id="ARBA00038868"/>
    </source>
</evidence>
<dbReference type="InterPro" id="IPR043504">
    <property type="entry name" value="Peptidase_S1_PA_chymotrypsin"/>
</dbReference>
<evidence type="ECO:0000256" key="2">
    <source>
        <dbReference type="ARBA" id="ARBA00022670"/>
    </source>
</evidence>
<dbReference type="FunFam" id="2.40.10.10:FF:000005">
    <property type="entry name" value="Serine protease 37"/>
    <property type="match status" value="1"/>
</dbReference>
<keyword evidence="6" id="KW-1015">Disulfide bond</keyword>
<keyword evidence="4 9" id="KW-0720">Serine protease</keyword>
<evidence type="ECO:0000256" key="6">
    <source>
        <dbReference type="ARBA" id="ARBA00023157"/>
    </source>
</evidence>
<dbReference type="EC" id="3.4.21.4" evidence="8"/>
<dbReference type="GO" id="GO:0006508">
    <property type="term" value="P:proteolysis"/>
    <property type="evidence" value="ECO:0007669"/>
    <property type="project" value="UniProtKB-KW"/>
</dbReference>
<dbReference type="PROSITE" id="PS00134">
    <property type="entry name" value="TRYPSIN_HIS"/>
    <property type="match status" value="1"/>
</dbReference>
<dbReference type="SUPFAM" id="SSF50494">
    <property type="entry name" value="Trypsin-like serine proteases"/>
    <property type="match status" value="1"/>
</dbReference>
<proteinExistence type="predicted"/>
<dbReference type="SMART" id="SM00020">
    <property type="entry name" value="Tryp_SPc"/>
    <property type="match status" value="1"/>
</dbReference>
<feature type="domain" description="Peptidase S1" evidence="10">
    <location>
        <begin position="13"/>
        <end position="231"/>
    </location>
</feature>
<dbReference type="GO" id="GO:0004252">
    <property type="term" value="F:serine-type endopeptidase activity"/>
    <property type="evidence" value="ECO:0007669"/>
    <property type="project" value="UniProtKB-EC"/>
</dbReference>
<evidence type="ECO:0000313" key="12">
    <source>
        <dbReference type="Proteomes" id="UP001591681"/>
    </source>
</evidence>
<dbReference type="PROSITE" id="PS50240">
    <property type="entry name" value="TRYPSIN_DOM"/>
    <property type="match status" value="1"/>
</dbReference>
<evidence type="ECO:0000256" key="4">
    <source>
        <dbReference type="ARBA" id="ARBA00022825"/>
    </source>
</evidence>
<dbReference type="EMBL" id="JBHFQA010000012">
    <property type="protein sequence ID" value="KAL2089592.1"/>
    <property type="molecule type" value="Genomic_DNA"/>
</dbReference>
<evidence type="ECO:0000256" key="9">
    <source>
        <dbReference type="RuleBase" id="RU363034"/>
    </source>
</evidence>
<dbReference type="InterPro" id="IPR001254">
    <property type="entry name" value="Trypsin_dom"/>
</dbReference>
<dbReference type="InterPro" id="IPR033116">
    <property type="entry name" value="TRYPSIN_SER"/>
</dbReference>
<dbReference type="Pfam" id="PF00089">
    <property type="entry name" value="Trypsin"/>
    <property type="match status" value="1"/>
</dbReference>
<evidence type="ECO:0000256" key="5">
    <source>
        <dbReference type="ARBA" id="ARBA00023145"/>
    </source>
</evidence>
<dbReference type="PANTHER" id="PTHR24271:SF88">
    <property type="entry name" value="MAST CELL PROTEASE 2 ISOFORM X1"/>
    <property type="match status" value="1"/>
</dbReference>
<dbReference type="GO" id="GO:0005576">
    <property type="term" value="C:extracellular region"/>
    <property type="evidence" value="ECO:0007669"/>
    <property type="project" value="UniProtKB-SubCell"/>
</dbReference>
<sequence>MLVYVVGCVREHIVGGHEAKPHSRPFMVYVSYLGPVHNTWKACDGFLVREDFVMTAAHCKGKSMRVYTGVHNRRKDIHKESELNVVDIHAHPDYSENFSDHRNDIMLLKLGPKATLSDWVQPLELPRTENEAVPETNCLVPGWGLTDFSKDGKRSDVLREVNVTVDSSLNCDTPNTICSHGPKGPFMGDSGGPLVCGNAAYGVVSTFVLETKTYKYAQISRFRHWINQIMNSV</sequence>
<comment type="catalytic activity">
    <reaction evidence="7">
        <text>Preferential cleavage: Arg-|-Xaa, Lys-|-Xaa.</text>
        <dbReference type="EC" id="3.4.21.4"/>
    </reaction>
</comment>
<gene>
    <name evidence="11" type="ORF">ACEWY4_014280</name>
</gene>
<reference evidence="11 12" key="1">
    <citation type="submission" date="2024-09" db="EMBL/GenBank/DDBJ databases">
        <title>A chromosome-level genome assembly of Gray's grenadier anchovy, Coilia grayii.</title>
        <authorList>
            <person name="Fu Z."/>
        </authorList>
    </citation>
    <scope>NUCLEOTIDE SEQUENCE [LARGE SCALE GENOMIC DNA]</scope>
    <source>
        <strain evidence="11">G4</strain>
        <tissue evidence="11">Muscle</tissue>
    </source>
</reference>
<evidence type="ECO:0000313" key="11">
    <source>
        <dbReference type="EMBL" id="KAL2089592.1"/>
    </source>
</evidence>
<dbReference type="InterPro" id="IPR018114">
    <property type="entry name" value="TRYPSIN_HIS"/>
</dbReference>
<dbReference type="Proteomes" id="UP001591681">
    <property type="component" value="Unassembled WGS sequence"/>
</dbReference>
<accession>A0ABD1JRU1</accession>
<dbReference type="InterPro" id="IPR009003">
    <property type="entry name" value="Peptidase_S1_PA"/>
</dbReference>
<evidence type="ECO:0000256" key="3">
    <source>
        <dbReference type="ARBA" id="ARBA00022801"/>
    </source>
</evidence>
<protein>
    <recommendedName>
        <fullName evidence="8">trypsin</fullName>
        <ecNumber evidence="8">3.4.21.4</ecNumber>
    </recommendedName>
</protein>
<evidence type="ECO:0000256" key="1">
    <source>
        <dbReference type="ARBA" id="ARBA00004239"/>
    </source>
</evidence>
<evidence type="ECO:0000259" key="10">
    <source>
        <dbReference type="PROSITE" id="PS50240"/>
    </source>
</evidence>
<keyword evidence="2 9" id="KW-0645">Protease</keyword>
<dbReference type="AlphaFoldDB" id="A0ABD1JRU1"/>
<dbReference type="InterPro" id="IPR001314">
    <property type="entry name" value="Peptidase_S1A"/>
</dbReference>
<dbReference type="Gene3D" id="2.40.10.10">
    <property type="entry name" value="Trypsin-like serine proteases"/>
    <property type="match status" value="2"/>
</dbReference>
<keyword evidence="12" id="KW-1185">Reference proteome</keyword>
<evidence type="ECO:0000256" key="7">
    <source>
        <dbReference type="ARBA" id="ARBA00036320"/>
    </source>
</evidence>
<dbReference type="PRINTS" id="PR00722">
    <property type="entry name" value="CHYMOTRYPSIN"/>
</dbReference>
<keyword evidence="3 9" id="KW-0378">Hydrolase</keyword>
<dbReference type="PROSITE" id="PS00135">
    <property type="entry name" value="TRYPSIN_SER"/>
    <property type="match status" value="1"/>
</dbReference>
<name>A0ABD1JRU1_9TELE</name>
<organism evidence="11 12">
    <name type="scientific">Coilia grayii</name>
    <name type="common">Gray's grenadier anchovy</name>
    <dbReference type="NCBI Taxonomy" id="363190"/>
    <lineage>
        <taxon>Eukaryota</taxon>
        <taxon>Metazoa</taxon>
        <taxon>Chordata</taxon>
        <taxon>Craniata</taxon>
        <taxon>Vertebrata</taxon>
        <taxon>Euteleostomi</taxon>
        <taxon>Actinopterygii</taxon>
        <taxon>Neopterygii</taxon>
        <taxon>Teleostei</taxon>
        <taxon>Clupei</taxon>
        <taxon>Clupeiformes</taxon>
        <taxon>Clupeoidei</taxon>
        <taxon>Engraulidae</taxon>
        <taxon>Coilinae</taxon>
        <taxon>Coilia</taxon>
    </lineage>
</organism>
<comment type="subcellular location">
    <subcellularLocation>
        <location evidence="1">Secreted</location>
        <location evidence="1">Extracellular space</location>
    </subcellularLocation>
</comment>
<dbReference type="CDD" id="cd00190">
    <property type="entry name" value="Tryp_SPc"/>
    <property type="match status" value="1"/>
</dbReference>
<dbReference type="PANTHER" id="PTHR24271">
    <property type="entry name" value="KALLIKREIN-RELATED"/>
    <property type="match status" value="1"/>
</dbReference>
<keyword evidence="5" id="KW-0865">Zymogen</keyword>